<keyword evidence="5" id="KW-0804">Transcription</keyword>
<gene>
    <name evidence="7" type="ORF">A6D6_04211</name>
</gene>
<evidence type="ECO:0000256" key="3">
    <source>
        <dbReference type="ARBA" id="ARBA00023015"/>
    </source>
</evidence>
<reference evidence="7 8" key="1">
    <citation type="submission" date="2012-09" db="EMBL/GenBank/DDBJ databases">
        <title>Genome Sequence of alkane-degrading Bacterium Alcanivorax sp. 6-D-6.</title>
        <authorList>
            <person name="Lai Q."/>
            <person name="Shao Z."/>
        </authorList>
    </citation>
    <scope>NUCLEOTIDE SEQUENCE [LARGE SCALE GENOMIC DNA]</scope>
    <source>
        <strain evidence="7 8">6-D-6</strain>
    </source>
</reference>
<protein>
    <submittedName>
        <fullName evidence="7">Transcriptional regulator</fullName>
    </submittedName>
</protein>
<keyword evidence="3" id="KW-0805">Transcription regulation</keyword>
<evidence type="ECO:0000259" key="6">
    <source>
        <dbReference type="PROSITE" id="PS50949"/>
    </source>
</evidence>
<name>A0ABQ6Y2W1_9GAMM</name>
<feature type="domain" description="HTH gntR-type" evidence="6">
    <location>
        <begin position="36"/>
        <end position="104"/>
    </location>
</feature>
<evidence type="ECO:0000256" key="2">
    <source>
        <dbReference type="ARBA" id="ARBA00022898"/>
    </source>
</evidence>
<dbReference type="Proteomes" id="UP000771797">
    <property type="component" value="Unassembled WGS sequence"/>
</dbReference>
<comment type="similarity">
    <text evidence="1">In the C-terminal section; belongs to the class-I pyridoxal-phosphate-dependent aminotransferase family.</text>
</comment>
<keyword evidence="4" id="KW-0238">DNA-binding</keyword>
<dbReference type="CDD" id="cd07377">
    <property type="entry name" value="WHTH_GntR"/>
    <property type="match status" value="1"/>
</dbReference>
<dbReference type="SUPFAM" id="SSF53383">
    <property type="entry name" value="PLP-dependent transferases"/>
    <property type="match status" value="1"/>
</dbReference>
<proteinExistence type="inferred from homology"/>
<dbReference type="InterPro" id="IPR015424">
    <property type="entry name" value="PyrdxlP-dep_Trfase"/>
</dbReference>
<evidence type="ECO:0000313" key="8">
    <source>
        <dbReference type="Proteomes" id="UP000771797"/>
    </source>
</evidence>
<keyword evidence="2" id="KW-0663">Pyridoxal phosphate</keyword>
<dbReference type="EMBL" id="AQPF01000086">
    <property type="protein sequence ID" value="KAF0801908.1"/>
    <property type="molecule type" value="Genomic_DNA"/>
</dbReference>
<comment type="caution">
    <text evidence="7">The sequence shown here is derived from an EMBL/GenBank/DDBJ whole genome shotgun (WGS) entry which is preliminary data.</text>
</comment>
<dbReference type="PANTHER" id="PTHR46577">
    <property type="entry name" value="HTH-TYPE TRANSCRIPTIONAL REGULATORY PROTEIN GABR"/>
    <property type="match status" value="1"/>
</dbReference>
<sequence>MKSRFRLGLNWKAWQIQFERFWETNLQIHLPLNGSGTVPQRLYRDLRSALVEGRLAPGQRLPPSRALAAELGIARQAVVDAYERLVAEGFLEARRGAGTFVCRLPPVVTGEQAEPGVGPGCHWRPLPVWGDREAPRRYNFSGGVTDRRLLPLADWRRAVMRALREEARDRTLQGECQGDIGLREGIAHYLGYSRGLPCSADDVMVTQGAMQGMDLLSRVRIAPGTVVAVEEPGYPPARWVFESYGAHVVGVPVDEQGLCVDQVPEAASMIYVTPSHQFPLGMPMTLERRLRLLDFVRGRDVLIVEDDYDGEFRFDGRSLEALKSLDRHQQVAYLGSFSKVLHADLRLGYMIMPKGLKPALRQAKSLTDGRAPNLMQKALANLIQEGAFVRHLRRMQRLYQGRRERLLVALARRPDLWNCLPQVAGIHLALAFRESVDKLEARLLGAGINAEDLGDFYASSEGTKGLLIGFGMIDDEDIEVGVRALARALS</sequence>
<dbReference type="PROSITE" id="PS50949">
    <property type="entry name" value="HTH_GNTR"/>
    <property type="match status" value="1"/>
</dbReference>
<dbReference type="InterPro" id="IPR004839">
    <property type="entry name" value="Aminotransferase_I/II_large"/>
</dbReference>
<dbReference type="SUPFAM" id="SSF46785">
    <property type="entry name" value="Winged helix' DNA-binding domain"/>
    <property type="match status" value="1"/>
</dbReference>
<evidence type="ECO:0000256" key="5">
    <source>
        <dbReference type="ARBA" id="ARBA00023163"/>
    </source>
</evidence>
<dbReference type="InterPro" id="IPR000524">
    <property type="entry name" value="Tscrpt_reg_HTH_GntR"/>
</dbReference>
<organism evidence="7 8">
    <name type="scientific">Alcanivorax xiamenensis</name>
    <dbReference type="NCBI Taxonomy" id="1177156"/>
    <lineage>
        <taxon>Bacteria</taxon>
        <taxon>Pseudomonadati</taxon>
        <taxon>Pseudomonadota</taxon>
        <taxon>Gammaproteobacteria</taxon>
        <taxon>Oceanospirillales</taxon>
        <taxon>Alcanivoracaceae</taxon>
        <taxon>Alcanivorax</taxon>
    </lineage>
</organism>
<dbReference type="InterPro" id="IPR036390">
    <property type="entry name" value="WH_DNA-bd_sf"/>
</dbReference>
<evidence type="ECO:0000313" key="7">
    <source>
        <dbReference type="EMBL" id="KAF0801908.1"/>
    </source>
</evidence>
<dbReference type="PRINTS" id="PR00035">
    <property type="entry name" value="HTHGNTR"/>
</dbReference>
<dbReference type="PANTHER" id="PTHR46577:SF1">
    <property type="entry name" value="HTH-TYPE TRANSCRIPTIONAL REGULATORY PROTEIN GABR"/>
    <property type="match status" value="1"/>
</dbReference>
<dbReference type="SMART" id="SM00345">
    <property type="entry name" value="HTH_GNTR"/>
    <property type="match status" value="1"/>
</dbReference>
<evidence type="ECO:0000256" key="1">
    <source>
        <dbReference type="ARBA" id="ARBA00005384"/>
    </source>
</evidence>
<dbReference type="InterPro" id="IPR051446">
    <property type="entry name" value="HTH_trans_reg/aminotransferase"/>
</dbReference>
<evidence type="ECO:0000256" key="4">
    <source>
        <dbReference type="ARBA" id="ARBA00023125"/>
    </source>
</evidence>
<dbReference type="CDD" id="cd00609">
    <property type="entry name" value="AAT_like"/>
    <property type="match status" value="1"/>
</dbReference>
<dbReference type="Pfam" id="PF00392">
    <property type="entry name" value="GntR"/>
    <property type="match status" value="1"/>
</dbReference>
<keyword evidence="8" id="KW-1185">Reference proteome</keyword>
<dbReference type="InterPro" id="IPR015421">
    <property type="entry name" value="PyrdxlP-dep_Trfase_major"/>
</dbReference>
<dbReference type="Gene3D" id="1.10.10.10">
    <property type="entry name" value="Winged helix-like DNA-binding domain superfamily/Winged helix DNA-binding domain"/>
    <property type="match status" value="1"/>
</dbReference>
<dbReference type="Gene3D" id="3.40.640.10">
    <property type="entry name" value="Type I PLP-dependent aspartate aminotransferase-like (Major domain)"/>
    <property type="match status" value="1"/>
</dbReference>
<dbReference type="Pfam" id="PF00155">
    <property type="entry name" value="Aminotran_1_2"/>
    <property type="match status" value="1"/>
</dbReference>
<dbReference type="InterPro" id="IPR036388">
    <property type="entry name" value="WH-like_DNA-bd_sf"/>
</dbReference>
<accession>A0ABQ6Y2W1</accession>